<dbReference type="NCBIfam" id="TIGR01382">
    <property type="entry name" value="PfpI"/>
    <property type="match status" value="1"/>
</dbReference>
<evidence type="ECO:0000313" key="3">
    <source>
        <dbReference type="EMBL" id="GEO98967.1"/>
    </source>
</evidence>
<comment type="similarity">
    <text evidence="1">Belongs to the peptidase C56 family.</text>
</comment>
<proteinExistence type="inferred from homology"/>
<organism evidence="3 4">
    <name type="scientific">Methylobacterium haplocladii</name>
    <dbReference type="NCBI Taxonomy" id="1176176"/>
    <lineage>
        <taxon>Bacteria</taxon>
        <taxon>Pseudomonadati</taxon>
        <taxon>Pseudomonadota</taxon>
        <taxon>Alphaproteobacteria</taxon>
        <taxon>Hyphomicrobiales</taxon>
        <taxon>Methylobacteriaceae</taxon>
        <taxon>Methylobacterium</taxon>
    </lineage>
</organism>
<dbReference type="PANTHER" id="PTHR42733">
    <property type="entry name" value="DJ-1 PROTEIN"/>
    <property type="match status" value="1"/>
</dbReference>
<dbReference type="InterPro" id="IPR006286">
    <property type="entry name" value="C56_PfpI-like"/>
</dbReference>
<keyword evidence="3" id="KW-0378">Hydrolase</keyword>
<evidence type="ECO:0000313" key="4">
    <source>
        <dbReference type="Proteomes" id="UP000321258"/>
    </source>
</evidence>
<dbReference type="GO" id="GO:0008233">
    <property type="term" value="F:peptidase activity"/>
    <property type="evidence" value="ECO:0007669"/>
    <property type="project" value="UniProtKB-KW"/>
</dbReference>
<comment type="caution">
    <text evidence="3">The sequence shown here is derived from an EMBL/GenBank/DDBJ whole genome shotgun (WGS) entry which is preliminary data.</text>
</comment>
<reference evidence="3 4" key="1">
    <citation type="submission" date="2019-07" db="EMBL/GenBank/DDBJ databases">
        <title>Whole genome shotgun sequence of Methylobacterium haplocladii NBRC 107714.</title>
        <authorList>
            <person name="Hosoyama A."/>
            <person name="Uohara A."/>
            <person name="Ohji S."/>
            <person name="Ichikawa N."/>
        </authorList>
    </citation>
    <scope>NUCLEOTIDE SEQUENCE [LARGE SCALE GENOMIC DNA]</scope>
    <source>
        <strain evidence="3 4">NBRC 107714</strain>
    </source>
</reference>
<sequence>MPDIKQSKILIVATDGFEESELTVPQAKLSEAGATVHVAAPTSRQLKDAIRGWDKTDWGKSVAVDQDLEGVNPDDYDALVLPGGQINPDKLRLEPKALEIIKSFLTSGKVVAAICHAPWLLIETGAVKGRKLTSFGSIRTDVTNAGGHWVDEPVVTDGGIITSRKPDDLDAFCAKIIEEVKEGRHEPRSLAA</sequence>
<keyword evidence="3" id="KW-0645">Protease</keyword>
<dbReference type="GO" id="GO:0006508">
    <property type="term" value="P:proteolysis"/>
    <property type="evidence" value="ECO:0007669"/>
    <property type="project" value="UniProtKB-KW"/>
</dbReference>
<dbReference type="PANTHER" id="PTHR42733:SF12">
    <property type="entry name" value="PROTEINASE"/>
    <property type="match status" value="1"/>
</dbReference>
<gene>
    <name evidence="3" type="primary">pfpI</name>
    <name evidence="3" type="ORF">MHA02_13550</name>
</gene>
<dbReference type="SUPFAM" id="SSF52317">
    <property type="entry name" value="Class I glutamine amidotransferase-like"/>
    <property type="match status" value="1"/>
</dbReference>
<dbReference type="PROSITE" id="PS51276">
    <property type="entry name" value="PEPTIDASE_C56_PFPI"/>
    <property type="match status" value="1"/>
</dbReference>
<dbReference type="Proteomes" id="UP000321258">
    <property type="component" value="Unassembled WGS sequence"/>
</dbReference>
<evidence type="ECO:0000256" key="1">
    <source>
        <dbReference type="ARBA" id="ARBA00008542"/>
    </source>
</evidence>
<dbReference type="InterPro" id="IPR002818">
    <property type="entry name" value="DJ-1/PfpI"/>
</dbReference>
<dbReference type="Pfam" id="PF01965">
    <property type="entry name" value="DJ-1_PfpI"/>
    <property type="match status" value="1"/>
</dbReference>
<dbReference type="OrthoDB" id="9792284at2"/>
<dbReference type="Gene3D" id="3.40.50.880">
    <property type="match status" value="1"/>
</dbReference>
<dbReference type="RefSeq" id="WP_147077997.1">
    <property type="nucleotide sequence ID" value="NZ_BJZT01000013.1"/>
</dbReference>
<feature type="domain" description="DJ-1/PfpI" evidence="2">
    <location>
        <begin position="8"/>
        <end position="179"/>
    </location>
</feature>
<dbReference type="InterPro" id="IPR029062">
    <property type="entry name" value="Class_I_gatase-like"/>
</dbReference>
<dbReference type="CDD" id="cd03134">
    <property type="entry name" value="GATase1_PfpI_like"/>
    <property type="match status" value="1"/>
</dbReference>
<dbReference type="AlphaFoldDB" id="A0A512IMM1"/>
<evidence type="ECO:0000259" key="2">
    <source>
        <dbReference type="Pfam" id="PF01965"/>
    </source>
</evidence>
<accession>A0A512IMM1</accession>
<keyword evidence="4" id="KW-1185">Reference proteome</keyword>
<protein>
    <submittedName>
        <fullName evidence="3">Protease</fullName>
    </submittedName>
</protein>
<name>A0A512IMM1_9HYPH</name>
<dbReference type="EMBL" id="BJZT01000013">
    <property type="protein sequence ID" value="GEO98967.1"/>
    <property type="molecule type" value="Genomic_DNA"/>
</dbReference>